<keyword evidence="7" id="KW-1185">Reference proteome</keyword>
<dbReference type="KEGG" id="cci:CC1G_12030"/>
<dbReference type="RefSeq" id="XP_001839567.2">
    <property type="nucleotide sequence ID" value="XM_001839515.2"/>
</dbReference>
<organism evidence="6 7">
    <name type="scientific">Coprinopsis cinerea (strain Okayama-7 / 130 / ATCC MYA-4618 / FGSC 9003)</name>
    <name type="common">Inky cap fungus</name>
    <name type="synonym">Hormographiella aspergillata</name>
    <dbReference type="NCBI Taxonomy" id="240176"/>
    <lineage>
        <taxon>Eukaryota</taxon>
        <taxon>Fungi</taxon>
        <taxon>Dikarya</taxon>
        <taxon>Basidiomycota</taxon>
        <taxon>Agaricomycotina</taxon>
        <taxon>Agaricomycetes</taxon>
        <taxon>Agaricomycetidae</taxon>
        <taxon>Agaricales</taxon>
        <taxon>Agaricineae</taxon>
        <taxon>Psathyrellaceae</taxon>
        <taxon>Coprinopsis</taxon>
    </lineage>
</organism>
<sequence>MRGLPTQVIASAKAGSIDALERLYPLFSEQTYTLSLLEAVLANLDRGRLPDDTSKPLPPNSEVGERSLVASACFLACLGCCHRSRAHKLNTVAKIHSQLDAILTWLRLALSYALECAAPLRMESIVFCIARTLVGLLGLDDSLREQVLESRRTGVIVFTLWCSRDNRGKPFCDFQSTGPGRCPIIQLVDKSITLADTELSRCFWTLVFSSPKSRRAFCDGLLRRWVGLPLSMPSQNTGVVLRYTAHLTNLALLLPTIPAIYRPLRKTKLLSQWGKSLLLLRPNLSPAQFVDLCSDLFSFSNHTYGNPLTGLTELIETGVFVALLQAVSELPPGSRSPSAIKTLGQCGGLAMYPSTTTAFRSALQRLTPQTKSRLSEMEGVADAWRMLNSSVDICLPVFKNKGGLGPYDFCDSDQNKIGREGSSAFKLCSGCQTVLYCSQQCQKEDWESRHRYECMVMRHSYRVNEARGVKYSPLARGYHTRMVTLILPTLSSLGPFERFAQHTPRDLPPMTKPVVYWDMRDGFHRGPTLISVEDLVTSRRTDGVPSCPKMEERLSDLLNAYAIDSCPRSKVLMIRFRWSMKCQILFILHLQPFKPRSDGDTDDGYDFLHVSRSATIIEHAPESGWICV</sequence>
<dbReference type="OrthoDB" id="2900625at2759"/>
<dbReference type="VEuPathDB" id="FungiDB:CC1G_12030"/>
<evidence type="ECO:0000256" key="4">
    <source>
        <dbReference type="PROSITE-ProRule" id="PRU00134"/>
    </source>
</evidence>
<name>A8P8H1_COPC7</name>
<dbReference type="PROSITE" id="PS50865">
    <property type="entry name" value="ZF_MYND_2"/>
    <property type="match status" value="1"/>
</dbReference>
<protein>
    <recommendedName>
        <fullName evidence="5">MYND-type domain-containing protein</fullName>
    </recommendedName>
</protein>
<evidence type="ECO:0000313" key="7">
    <source>
        <dbReference type="Proteomes" id="UP000001861"/>
    </source>
</evidence>
<dbReference type="AlphaFoldDB" id="A8P8H1"/>
<dbReference type="InterPro" id="IPR002893">
    <property type="entry name" value="Znf_MYND"/>
</dbReference>
<evidence type="ECO:0000256" key="3">
    <source>
        <dbReference type="ARBA" id="ARBA00022833"/>
    </source>
</evidence>
<proteinExistence type="predicted"/>
<feature type="domain" description="MYND-type" evidence="5">
    <location>
        <begin position="407"/>
        <end position="454"/>
    </location>
</feature>
<accession>A8P8H1</accession>
<evidence type="ECO:0000256" key="2">
    <source>
        <dbReference type="ARBA" id="ARBA00022771"/>
    </source>
</evidence>
<keyword evidence="2 4" id="KW-0863">Zinc-finger</keyword>
<keyword evidence="1" id="KW-0479">Metal-binding</keyword>
<evidence type="ECO:0000256" key="1">
    <source>
        <dbReference type="ARBA" id="ARBA00022723"/>
    </source>
</evidence>
<dbReference type="Proteomes" id="UP000001861">
    <property type="component" value="Unassembled WGS sequence"/>
</dbReference>
<gene>
    <name evidence="6" type="ORF">CC1G_12030</name>
</gene>
<reference evidence="6 7" key="1">
    <citation type="journal article" date="2010" name="Proc. Natl. Acad. Sci. U.S.A.">
        <title>Insights into evolution of multicellular fungi from the assembled chromosomes of the mushroom Coprinopsis cinerea (Coprinus cinereus).</title>
        <authorList>
            <person name="Stajich J.E."/>
            <person name="Wilke S.K."/>
            <person name="Ahren D."/>
            <person name="Au C.H."/>
            <person name="Birren B.W."/>
            <person name="Borodovsky M."/>
            <person name="Burns C."/>
            <person name="Canback B."/>
            <person name="Casselton L.A."/>
            <person name="Cheng C.K."/>
            <person name="Deng J."/>
            <person name="Dietrich F.S."/>
            <person name="Fargo D.C."/>
            <person name="Farman M.L."/>
            <person name="Gathman A.C."/>
            <person name="Goldberg J."/>
            <person name="Guigo R."/>
            <person name="Hoegger P.J."/>
            <person name="Hooker J.B."/>
            <person name="Huggins A."/>
            <person name="James T.Y."/>
            <person name="Kamada T."/>
            <person name="Kilaru S."/>
            <person name="Kodira C."/>
            <person name="Kues U."/>
            <person name="Kupfer D."/>
            <person name="Kwan H.S."/>
            <person name="Lomsadze A."/>
            <person name="Li W."/>
            <person name="Lilly W.W."/>
            <person name="Ma L.J."/>
            <person name="Mackey A.J."/>
            <person name="Manning G."/>
            <person name="Martin F."/>
            <person name="Muraguchi H."/>
            <person name="Natvig D.O."/>
            <person name="Palmerini H."/>
            <person name="Ramesh M.A."/>
            <person name="Rehmeyer C.J."/>
            <person name="Roe B.A."/>
            <person name="Shenoy N."/>
            <person name="Stanke M."/>
            <person name="Ter-Hovhannisyan V."/>
            <person name="Tunlid A."/>
            <person name="Velagapudi R."/>
            <person name="Vision T.J."/>
            <person name="Zeng Q."/>
            <person name="Zolan M.E."/>
            <person name="Pukkila P.J."/>
        </authorList>
    </citation>
    <scope>NUCLEOTIDE SEQUENCE [LARGE SCALE GENOMIC DNA]</scope>
    <source>
        <strain evidence="7">Okayama-7 / 130 / ATCC MYA-4618 / FGSC 9003</strain>
    </source>
</reference>
<dbReference type="HOGENOM" id="CLU_032826_0_0_1"/>
<dbReference type="GO" id="GO:0008270">
    <property type="term" value="F:zinc ion binding"/>
    <property type="evidence" value="ECO:0007669"/>
    <property type="project" value="UniProtKB-KW"/>
</dbReference>
<dbReference type="EMBL" id="AACS02000011">
    <property type="protein sequence ID" value="EAU82242.2"/>
    <property type="molecule type" value="Genomic_DNA"/>
</dbReference>
<keyword evidence="3" id="KW-0862">Zinc</keyword>
<evidence type="ECO:0000259" key="5">
    <source>
        <dbReference type="PROSITE" id="PS50865"/>
    </source>
</evidence>
<dbReference type="InParanoid" id="A8P8H1"/>
<dbReference type="Gene3D" id="6.10.140.2220">
    <property type="match status" value="1"/>
</dbReference>
<evidence type="ECO:0000313" key="6">
    <source>
        <dbReference type="EMBL" id="EAU82242.2"/>
    </source>
</evidence>
<dbReference type="Pfam" id="PF01753">
    <property type="entry name" value="zf-MYND"/>
    <property type="match status" value="1"/>
</dbReference>
<dbReference type="SUPFAM" id="SSF144232">
    <property type="entry name" value="HIT/MYND zinc finger-like"/>
    <property type="match status" value="1"/>
</dbReference>
<comment type="caution">
    <text evidence="6">The sequence shown here is derived from an EMBL/GenBank/DDBJ whole genome shotgun (WGS) entry which is preliminary data.</text>
</comment>
<dbReference type="GeneID" id="6016184"/>